<dbReference type="Gene3D" id="3.40.50.1110">
    <property type="entry name" value="SGNH hydrolase"/>
    <property type="match status" value="1"/>
</dbReference>
<evidence type="ECO:0000256" key="1">
    <source>
        <dbReference type="ARBA" id="ARBA00004651"/>
    </source>
</evidence>
<dbReference type="AlphaFoldDB" id="A0AAC9WK12"/>
<dbReference type="Proteomes" id="UP000242864">
    <property type="component" value="Chromosome"/>
</dbReference>
<dbReference type="InterPro" id="IPR002656">
    <property type="entry name" value="Acyl_transf_3_dom"/>
</dbReference>
<feature type="transmembrane region" description="Helical" evidence="9">
    <location>
        <begin position="21"/>
        <end position="39"/>
    </location>
</feature>
<dbReference type="PANTHER" id="PTHR23028">
    <property type="entry name" value="ACETYLTRANSFERASE"/>
    <property type="match status" value="1"/>
</dbReference>
<proteinExistence type="inferred from homology"/>
<feature type="transmembrane region" description="Helical" evidence="9">
    <location>
        <begin position="269"/>
        <end position="292"/>
    </location>
</feature>
<keyword evidence="3" id="KW-1003">Cell membrane</keyword>
<feature type="transmembrane region" description="Helical" evidence="9">
    <location>
        <begin position="181"/>
        <end position="201"/>
    </location>
</feature>
<keyword evidence="8 11" id="KW-0012">Acyltransferase</keyword>
<evidence type="ECO:0000259" key="10">
    <source>
        <dbReference type="Pfam" id="PF01757"/>
    </source>
</evidence>
<gene>
    <name evidence="11" type="ORF">B5P37_08850</name>
</gene>
<comment type="similarity">
    <text evidence="2">Belongs to the acyltransferase 3 family.</text>
</comment>
<name>A0AAC9WK12_9STAP</name>
<evidence type="ECO:0000256" key="9">
    <source>
        <dbReference type="SAM" id="Phobius"/>
    </source>
</evidence>
<protein>
    <submittedName>
        <fullName evidence="11">Acyltransferase</fullName>
    </submittedName>
</protein>
<feature type="transmembrane region" description="Helical" evidence="9">
    <location>
        <begin position="45"/>
        <end position="67"/>
    </location>
</feature>
<dbReference type="PANTHER" id="PTHR23028:SF53">
    <property type="entry name" value="ACYL_TRANSF_3 DOMAIN-CONTAINING PROTEIN"/>
    <property type="match status" value="1"/>
</dbReference>
<evidence type="ECO:0000313" key="12">
    <source>
        <dbReference type="Proteomes" id="UP000242864"/>
    </source>
</evidence>
<feature type="domain" description="Acyltransferase 3" evidence="10">
    <location>
        <begin position="20"/>
        <end position="342"/>
    </location>
</feature>
<feature type="transmembrane region" description="Helical" evidence="9">
    <location>
        <begin position="243"/>
        <end position="263"/>
    </location>
</feature>
<dbReference type="GO" id="GO:0005886">
    <property type="term" value="C:plasma membrane"/>
    <property type="evidence" value="ECO:0007669"/>
    <property type="project" value="UniProtKB-SubCell"/>
</dbReference>
<dbReference type="SUPFAM" id="SSF52266">
    <property type="entry name" value="SGNH hydrolase"/>
    <property type="match status" value="1"/>
</dbReference>
<feature type="transmembrane region" description="Helical" evidence="9">
    <location>
        <begin position="88"/>
        <end position="107"/>
    </location>
</feature>
<evidence type="ECO:0000256" key="3">
    <source>
        <dbReference type="ARBA" id="ARBA00022475"/>
    </source>
</evidence>
<dbReference type="EMBL" id="CP020773">
    <property type="protein sequence ID" value="ARJ52020.1"/>
    <property type="molecule type" value="Genomic_DNA"/>
</dbReference>
<sequence length="619" mass="71309">MIVWNFNQRERRTIKPRYMPGLDGLRAIAVIAILIYHLNPQWLPGGFLGVDTFFVISGYLITSLLLTEYHNTGRIALLKFWLRRMKRLIPAVFFLVMGVIVLTLVFAPSEIQKVRGDSLAAIFYVSNWWYIAQDVDYFEQFTVQPLKHLWSLAIEEQFYLVFPIILSILISLIRRLKWLRLTFFTLLVISMIMMMVMYVPHANVARVYFGTDTRLQTLLMGVLLAFIWPPFQLKSKVNFGMRMSIDSVGLLGLIILLLCFKFVEETNAVLYYGGFFVISGLTLGIIASSVHPSGYFAKLMGTRILTYIGSRSYSLYLWHFPIIVLIHHQFVQGQIPQLIYGIELILIVIMAEFSYRFIEQPFRKQGFNSFTFKHLKNWRLSKVRRTWLFIILLVPSLIVLAGGFNRFSEYQPTHMTEVNTAEMDKWVTHPAVLPQLEINGLIVKGSKQRYASWKPLLIGDSVMVDIGDYFKSFVPNATIDGKVGRNLIEAIPLAKEKYTDYRDKNDIVVLELGTNGDFTEEQLGDLIKQFDKADIYLVNTRVPRSYETHVNKVLAQAAKHQDNVTLVDWYHDSANHVEYFAPDGIHLEPPGVRALTNAIIKTIEKKHPSTNESAMKLKR</sequence>
<dbReference type="GO" id="GO:0016747">
    <property type="term" value="F:acyltransferase activity, transferring groups other than amino-acyl groups"/>
    <property type="evidence" value="ECO:0007669"/>
    <property type="project" value="InterPro"/>
</dbReference>
<evidence type="ECO:0000256" key="8">
    <source>
        <dbReference type="ARBA" id="ARBA00023315"/>
    </source>
</evidence>
<accession>A0AAC9WK12</accession>
<feature type="transmembrane region" description="Helical" evidence="9">
    <location>
        <begin position="337"/>
        <end position="355"/>
    </location>
</feature>
<dbReference type="KEGG" id="slz:B5P37_08850"/>
<keyword evidence="12" id="KW-1185">Reference proteome</keyword>
<dbReference type="GO" id="GO:0009103">
    <property type="term" value="P:lipopolysaccharide biosynthetic process"/>
    <property type="evidence" value="ECO:0007669"/>
    <property type="project" value="TreeGrafter"/>
</dbReference>
<evidence type="ECO:0000256" key="2">
    <source>
        <dbReference type="ARBA" id="ARBA00007400"/>
    </source>
</evidence>
<feature type="transmembrane region" description="Helical" evidence="9">
    <location>
        <begin position="213"/>
        <end position="231"/>
    </location>
</feature>
<dbReference type="InterPro" id="IPR050879">
    <property type="entry name" value="Acyltransferase_3"/>
</dbReference>
<evidence type="ECO:0000256" key="5">
    <source>
        <dbReference type="ARBA" id="ARBA00022692"/>
    </source>
</evidence>
<evidence type="ECO:0000313" key="11">
    <source>
        <dbReference type="EMBL" id="ARJ52020.1"/>
    </source>
</evidence>
<dbReference type="Pfam" id="PF01757">
    <property type="entry name" value="Acyl_transf_3"/>
    <property type="match status" value="1"/>
</dbReference>
<comment type="subcellular location">
    <subcellularLocation>
        <location evidence="1">Cell membrane</location>
        <topology evidence="1">Multi-pass membrane protein</topology>
    </subcellularLocation>
</comment>
<feature type="transmembrane region" description="Helical" evidence="9">
    <location>
        <begin position="313"/>
        <end position="331"/>
    </location>
</feature>
<evidence type="ECO:0000256" key="4">
    <source>
        <dbReference type="ARBA" id="ARBA00022679"/>
    </source>
</evidence>
<dbReference type="RefSeq" id="WP_085238454.1">
    <property type="nucleotide sequence ID" value="NZ_CP020773.1"/>
</dbReference>
<feature type="transmembrane region" description="Helical" evidence="9">
    <location>
        <begin position="157"/>
        <end position="174"/>
    </location>
</feature>
<feature type="transmembrane region" description="Helical" evidence="9">
    <location>
        <begin position="386"/>
        <end position="404"/>
    </location>
</feature>
<dbReference type="InterPro" id="IPR036514">
    <property type="entry name" value="SGNH_hydro_sf"/>
</dbReference>
<organism evidence="11 12">
    <name type="scientific">Staphylococcus lutrae</name>
    <dbReference type="NCBI Taxonomy" id="155085"/>
    <lineage>
        <taxon>Bacteria</taxon>
        <taxon>Bacillati</taxon>
        <taxon>Bacillota</taxon>
        <taxon>Bacilli</taxon>
        <taxon>Bacillales</taxon>
        <taxon>Staphylococcaceae</taxon>
        <taxon>Staphylococcus</taxon>
    </lineage>
</organism>
<keyword evidence="6 9" id="KW-1133">Transmembrane helix</keyword>
<evidence type="ECO:0000256" key="6">
    <source>
        <dbReference type="ARBA" id="ARBA00022989"/>
    </source>
</evidence>
<keyword evidence="7 9" id="KW-0472">Membrane</keyword>
<keyword evidence="5 9" id="KW-0812">Transmembrane</keyword>
<dbReference type="CDD" id="cd01840">
    <property type="entry name" value="SGNH_hydrolase_yrhL_like"/>
    <property type="match status" value="1"/>
</dbReference>
<keyword evidence="4" id="KW-0808">Transferase</keyword>
<reference evidence="11 12" key="1">
    <citation type="submission" date="2017-04" db="EMBL/GenBank/DDBJ databases">
        <authorList>
            <person name="Veseli I.A."/>
            <person name="Tang C."/>
            <person name="Pombert J.-F."/>
        </authorList>
    </citation>
    <scope>NUCLEOTIDE SEQUENCE [LARGE SCALE GENOMIC DNA]</scope>
    <source>
        <strain evidence="11 12">ATCC 700373</strain>
    </source>
</reference>
<evidence type="ECO:0000256" key="7">
    <source>
        <dbReference type="ARBA" id="ARBA00023136"/>
    </source>
</evidence>